<dbReference type="SMART" id="SM00312">
    <property type="entry name" value="PX"/>
    <property type="match status" value="1"/>
</dbReference>
<proteinExistence type="predicted"/>
<feature type="region of interest" description="Disordered" evidence="1">
    <location>
        <begin position="89"/>
        <end position="114"/>
    </location>
</feature>
<accession>W4FW45</accession>
<dbReference type="RefSeq" id="XP_009838886.1">
    <property type="nucleotide sequence ID" value="XM_009840584.1"/>
</dbReference>
<dbReference type="CDD" id="cd06093">
    <property type="entry name" value="PX_domain"/>
    <property type="match status" value="1"/>
</dbReference>
<feature type="domain" description="PX" evidence="2">
    <location>
        <begin position="321"/>
        <end position="433"/>
    </location>
</feature>
<dbReference type="PROSITE" id="PS50195">
    <property type="entry name" value="PX"/>
    <property type="match status" value="1"/>
</dbReference>
<dbReference type="Pfam" id="PF00787">
    <property type="entry name" value="PX"/>
    <property type="match status" value="1"/>
</dbReference>
<name>W4FW45_APHAT</name>
<dbReference type="SUPFAM" id="SSF64268">
    <property type="entry name" value="PX domain"/>
    <property type="match status" value="1"/>
</dbReference>
<dbReference type="EMBL" id="KI913158">
    <property type="protein sequence ID" value="ETV71697.1"/>
    <property type="molecule type" value="Genomic_DNA"/>
</dbReference>
<reference evidence="3" key="1">
    <citation type="submission" date="2013-12" db="EMBL/GenBank/DDBJ databases">
        <title>The Genome Sequence of Aphanomyces astaci APO3.</title>
        <authorList>
            <consortium name="The Broad Institute Genomics Platform"/>
            <person name="Russ C."/>
            <person name="Tyler B."/>
            <person name="van West P."/>
            <person name="Dieguez-Uribeondo J."/>
            <person name="Young S.K."/>
            <person name="Zeng Q."/>
            <person name="Gargeya S."/>
            <person name="Fitzgerald M."/>
            <person name="Abouelleil A."/>
            <person name="Alvarado L."/>
            <person name="Chapman S.B."/>
            <person name="Gainer-Dewar J."/>
            <person name="Goldberg J."/>
            <person name="Griggs A."/>
            <person name="Gujja S."/>
            <person name="Hansen M."/>
            <person name="Howarth C."/>
            <person name="Imamovic A."/>
            <person name="Ireland A."/>
            <person name="Larimer J."/>
            <person name="McCowan C."/>
            <person name="Murphy C."/>
            <person name="Pearson M."/>
            <person name="Poon T.W."/>
            <person name="Priest M."/>
            <person name="Roberts A."/>
            <person name="Saif S."/>
            <person name="Shea T."/>
            <person name="Sykes S."/>
            <person name="Wortman J."/>
            <person name="Nusbaum C."/>
            <person name="Birren B."/>
        </authorList>
    </citation>
    <scope>NUCLEOTIDE SEQUENCE [LARGE SCALE GENOMIC DNA]</scope>
    <source>
        <strain evidence="3">APO3</strain>
    </source>
</reference>
<gene>
    <name evidence="3" type="ORF">H257_13129</name>
</gene>
<organism evidence="3">
    <name type="scientific">Aphanomyces astaci</name>
    <name type="common">Crayfish plague agent</name>
    <dbReference type="NCBI Taxonomy" id="112090"/>
    <lineage>
        <taxon>Eukaryota</taxon>
        <taxon>Sar</taxon>
        <taxon>Stramenopiles</taxon>
        <taxon>Oomycota</taxon>
        <taxon>Saprolegniomycetes</taxon>
        <taxon>Saprolegniales</taxon>
        <taxon>Verrucalvaceae</taxon>
        <taxon>Aphanomyces</taxon>
    </lineage>
</organism>
<sequence length="659" mass="73418">MQVVCGLLRCYTGSCFGEEHHHVDRLPSDRHACPQLFKLKSLVVRVPSCNSVLRLESTNCKIACLPTGLVKKVVFMYLRGRHENAITASIDTTDEETSDDDDASSSGESYPRHSQIPLTVTSSITSYGTSMNEAYAFARTGFPDDIAAPDHSDSSSVDLKVLQDTYLLTFRKGTAAKDKDLVQVKLFMVNKSPTHDNDMKIVHVLLSDRLWVDIVVSDASYATALSFDTSEILESHTVFQLCRCDLNECSCDDGSPLETIWRRQEDTRMDECVAKKRRRYVWHDQPPPTSAHKCTVACDAATLPELHLTLVVAADVCLHAEFELTLTSSKRVQDLSDHVYTVFCIRVCHGDLKWHITRRFRDFSLLRDQLAQELHATDLPSLPPKTWLPTSDAKFIQARQMRLETYLRQLSGRPDAMQSVAFLSFLGALSSPRLEHEWISGVPRDVLHLRILQRCVETGDVLLFQSKNHMSGVQRTMTGAEWDHVGMVVQAPASNALPKFLLLEATGDGVTLLPLVPRILAYNSCFINYIALRKLRMPPVSRDTFHRRMHAFVALVEGKPYNMSLNKLIRPTETNADLSGFFCSELIAAAYKAAGLIHEATAASSFWPGSFGAGGDVDKELNACDAYLEAEVVIDCRVLEIASANKDVYGGTGTVVHHP</sequence>
<dbReference type="PANTHER" id="PTHR47112:SF1">
    <property type="entry name" value="PX DOMAIN-CONTAINING PROTEIN"/>
    <property type="match status" value="1"/>
</dbReference>
<dbReference type="Gene3D" id="3.90.1720.10">
    <property type="entry name" value="endopeptidase domain like (from Nostoc punctiforme)"/>
    <property type="match status" value="1"/>
</dbReference>
<dbReference type="InterPro" id="IPR036871">
    <property type="entry name" value="PX_dom_sf"/>
</dbReference>
<evidence type="ECO:0000256" key="1">
    <source>
        <dbReference type="SAM" id="MobiDB-lite"/>
    </source>
</evidence>
<dbReference type="InterPro" id="IPR038765">
    <property type="entry name" value="Papain-like_cys_pep_sf"/>
</dbReference>
<dbReference type="OrthoDB" id="289113at2759"/>
<evidence type="ECO:0000259" key="2">
    <source>
        <dbReference type="PROSITE" id="PS50195"/>
    </source>
</evidence>
<dbReference type="GO" id="GO:0035091">
    <property type="term" value="F:phosphatidylinositol binding"/>
    <property type="evidence" value="ECO:0007669"/>
    <property type="project" value="InterPro"/>
</dbReference>
<protein>
    <recommendedName>
        <fullName evidence="2">PX domain-containing protein</fullName>
    </recommendedName>
</protein>
<dbReference type="InterPro" id="IPR001683">
    <property type="entry name" value="PX_dom"/>
</dbReference>
<dbReference type="Gene3D" id="3.30.1520.10">
    <property type="entry name" value="Phox-like domain"/>
    <property type="match status" value="1"/>
</dbReference>
<dbReference type="SUPFAM" id="SSF54001">
    <property type="entry name" value="Cysteine proteinases"/>
    <property type="match status" value="1"/>
</dbReference>
<evidence type="ECO:0000313" key="3">
    <source>
        <dbReference type="EMBL" id="ETV71697.1"/>
    </source>
</evidence>
<feature type="compositionally biased region" description="Acidic residues" evidence="1">
    <location>
        <begin position="92"/>
        <end position="103"/>
    </location>
</feature>
<dbReference type="AlphaFoldDB" id="W4FW45"/>
<dbReference type="GeneID" id="20815125"/>
<dbReference type="VEuPathDB" id="FungiDB:H257_13129"/>
<dbReference type="PANTHER" id="PTHR47112">
    <property type="entry name" value="PX DOMAIN-CONTAINING PROTEIN"/>
    <property type="match status" value="1"/>
</dbReference>